<dbReference type="AlphaFoldDB" id="A0A858R2V3"/>
<protein>
    <submittedName>
        <fullName evidence="1">Uncharacterized protein</fullName>
    </submittedName>
</protein>
<dbReference type="KEGG" id="acru:HHL28_00070"/>
<proteinExistence type="predicted"/>
<keyword evidence="2" id="KW-1185">Reference proteome</keyword>
<name>A0A858R2V3_9PROT</name>
<evidence type="ECO:0000313" key="2">
    <source>
        <dbReference type="Proteomes" id="UP000501891"/>
    </source>
</evidence>
<organism evidence="1 2">
    <name type="scientific">Aerophototrophica crusticola</name>
    <dbReference type="NCBI Taxonomy" id="1709002"/>
    <lineage>
        <taxon>Bacteria</taxon>
        <taxon>Pseudomonadati</taxon>
        <taxon>Pseudomonadota</taxon>
        <taxon>Alphaproteobacteria</taxon>
        <taxon>Rhodospirillales</taxon>
        <taxon>Rhodospirillaceae</taxon>
        <taxon>Aerophototrophica</taxon>
    </lineage>
</organism>
<dbReference type="Proteomes" id="UP000501891">
    <property type="component" value="Chromosome"/>
</dbReference>
<reference evidence="1" key="1">
    <citation type="submission" date="2020-04" db="EMBL/GenBank/DDBJ databases">
        <title>A desert anoxygenic phototrophic bacterium fixes CO2 using RubisCO under aerobic conditions.</title>
        <authorList>
            <person name="Tang K."/>
        </authorList>
    </citation>
    <scope>NUCLEOTIDE SEQUENCE [LARGE SCALE GENOMIC DNA]</scope>
    <source>
        <strain evidence="1">MIMtkB3</strain>
    </source>
</reference>
<evidence type="ECO:0000313" key="1">
    <source>
        <dbReference type="EMBL" id="QJE71720.1"/>
    </source>
</evidence>
<dbReference type="EMBL" id="CP051775">
    <property type="protein sequence ID" value="QJE71720.1"/>
    <property type="molecule type" value="Genomic_DNA"/>
</dbReference>
<gene>
    <name evidence="1" type="ORF">HHL28_00070</name>
</gene>
<accession>A0A858R2V3</accession>
<sequence length="118" mass="13275">MPTEIRHIIFSNDEVVRAVVEYHKRTANPLPSGAIVRLEFEREPEVRCALHLDLDAGHARQIFWIENALLAAALIFFCINNRIPLPTRAAKQLQMLNDKVALVVTKQPGSDKGHWVGG</sequence>